<reference evidence="2" key="1">
    <citation type="submission" date="2021-06" db="EMBL/GenBank/DDBJ databases">
        <authorList>
            <person name="Kallberg Y."/>
            <person name="Tangrot J."/>
            <person name="Rosling A."/>
        </authorList>
    </citation>
    <scope>NUCLEOTIDE SEQUENCE</scope>
    <source>
        <strain evidence="2">FL130A</strain>
    </source>
</reference>
<evidence type="ECO:0000313" key="3">
    <source>
        <dbReference type="Proteomes" id="UP000789508"/>
    </source>
</evidence>
<comment type="caution">
    <text evidence="2">The sequence shown here is derived from an EMBL/GenBank/DDBJ whole genome shotgun (WGS) entry which is preliminary data.</text>
</comment>
<feature type="transmembrane region" description="Helical" evidence="1">
    <location>
        <begin position="6"/>
        <end position="28"/>
    </location>
</feature>
<keyword evidence="1" id="KW-1133">Transmembrane helix</keyword>
<name>A0A9N9FH46_9GLOM</name>
<sequence length="48" mass="5250">MASESQTAHALNIIIINGFIVATSVDSLREKRGMALKQTLYIGKSKLM</sequence>
<protein>
    <submittedName>
        <fullName evidence="2">6778_t:CDS:1</fullName>
    </submittedName>
</protein>
<dbReference type="AlphaFoldDB" id="A0A9N9FH46"/>
<organism evidence="2 3">
    <name type="scientific">Ambispora leptoticha</name>
    <dbReference type="NCBI Taxonomy" id="144679"/>
    <lineage>
        <taxon>Eukaryota</taxon>
        <taxon>Fungi</taxon>
        <taxon>Fungi incertae sedis</taxon>
        <taxon>Mucoromycota</taxon>
        <taxon>Glomeromycotina</taxon>
        <taxon>Glomeromycetes</taxon>
        <taxon>Archaeosporales</taxon>
        <taxon>Ambisporaceae</taxon>
        <taxon>Ambispora</taxon>
    </lineage>
</organism>
<keyword evidence="1" id="KW-0472">Membrane</keyword>
<dbReference type="Proteomes" id="UP000789508">
    <property type="component" value="Unassembled WGS sequence"/>
</dbReference>
<gene>
    <name evidence="2" type="ORF">ALEPTO_LOCUS5067</name>
</gene>
<keyword evidence="3" id="KW-1185">Reference proteome</keyword>
<keyword evidence="1" id="KW-0812">Transmembrane</keyword>
<proteinExistence type="predicted"/>
<evidence type="ECO:0000256" key="1">
    <source>
        <dbReference type="SAM" id="Phobius"/>
    </source>
</evidence>
<evidence type="ECO:0000313" key="2">
    <source>
        <dbReference type="EMBL" id="CAG8533766.1"/>
    </source>
</evidence>
<accession>A0A9N9FH46</accession>
<dbReference type="EMBL" id="CAJVPS010001325">
    <property type="protein sequence ID" value="CAG8533766.1"/>
    <property type="molecule type" value="Genomic_DNA"/>
</dbReference>